<sequence length="90" mass="10595">MKFEFIHEKYSEDQLTDWSKKGEKPLHVGVYEVENIIGTADRFFAKWDGVRWSWCNYTVESADCYTGGNGWQDYRFRGLKEDPFEPIACA</sequence>
<reference evidence="1" key="1">
    <citation type="submission" date="2021-01" db="EMBL/GenBank/DDBJ databases">
        <authorList>
            <person name="Rakov C."/>
            <person name="Alkalay-Oren S."/>
            <person name="Coppenhagen-Glazer S."/>
            <person name="Hazan R."/>
        </authorList>
    </citation>
    <scope>NUCLEOTIDE SEQUENCE</scope>
</reference>
<protein>
    <submittedName>
        <fullName evidence="1">Uncharacterized protein</fullName>
    </submittedName>
</protein>
<accession>A0A889IRS2</accession>
<evidence type="ECO:0000313" key="1">
    <source>
        <dbReference type="EMBL" id="QRE00448.1"/>
    </source>
</evidence>
<dbReference type="EMBL" id="MW460246">
    <property type="protein sequence ID" value="QRE00448.1"/>
    <property type="molecule type" value="Genomic_DNA"/>
</dbReference>
<organism evidence="1 2">
    <name type="scientific">Burkholderia phage BCSR52</name>
    <dbReference type="NCBI Taxonomy" id="2805748"/>
    <lineage>
        <taxon>Viruses</taxon>
        <taxon>Duplodnaviria</taxon>
        <taxon>Heunggongvirae</taxon>
        <taxon>Uroviricota</taxon>
        <taxon>Caudoviricetes</taxon>
        <taxon>Lindbergviridae</taxon>
        <taxon>Irusalimvirus</taxon>
        <taxon>Irusalimvirus BCSR52</taxon>
    </lineage>
</organism>
<proteinExistence type="predicted"/>
<evidence type="ECO:0000313" key="2">
    <source>
        <dbReference type="Proteomes" id="UP000622430"/>
    </source>
</evidence>
<name>A0A889IRS2_9CAUD</name>
<keyword evidence="2" id="KW-1185">Reference proteome</keyword>
<dbReference type="Proteomes" id="UP000622430">
    <property type="component" value="Segment"/>
</dbReference>